<reference evidence="11" key="1">
    <citation type="submission" date="2020-05" db="EMBL/GenBank/DDBJ databases">
        <title>Phylogenomic resolution of chytrid fungi.</title>
        <authorList>
            <person name="Stajich J.E."/>
            <person name="Amses K."/>
            <person name="Simmons R."/>
            <person name="Seto K."/>
            <person name="Myers J."/>
            <person name="Bonds A."/>
            <person name="Quandt C.A."/>
            <person name="Barry K."/>
            <person name="Liu P."/>
            <person name="Grigoriev I."/>
            <person name="Longcore J.E."/>
            <person name="James T.Y."/>
        </authorList>
    </citation>
    <scope>NUCLEOTIDE SEQUENCE</scope>
    <source>
        <strain evidence="11">JEL0513</strain>
    </source>
</reference>
<sequence>MKAKTLQVNWHDRMPIFCAAFAPPQLSSRVQTFSRLATAGGDQNIRVHGTLASGGDDGTLILWHQVAKNETNTSLDEDSDNKENWKILQILRGCSADIYDIIWSPRGTHIMAGCVDNSARIWDVKENRCIHVLTEHMNFVQGVAWDPLDEFIASQSSDRSMNIYQLLRNQTDSTLGVKYFSKQSKVTVSLKTSKVTGVSSGIATDIFCLSDEEKNISQAEQSGISTHKKAKIDSVATASTYSANRQSATTVKIFFDENLPSFFRRLSFSPDGSLLVTPAGIYRGNTKDVTANVVYLFTRENMKGEPIARLSGFKKPAIAVRFNPILYDLKPNEEKYVGQQIVLPYRMIFAVASQDSVVIYDTSRLTRPTAVISNLHYGTLTDISWSHDGNMLIMSSTDGYCSMVTFAISEIGSPQVICKIQAKRQVGAEAHILTESSTAKTVEINVLNSALIKKKKIAETVPSVSSNPPELENYFPKG</sequence>
<dbReference type="GO" id="GO:0005634">
    <property type="term" value="C:nucleus"/>
    <property type="evidence" value="ECO:0007669"/>
    <property type="project" value="UniProtKB-SubCell"/>
</dbReference>
<dbReference type="InterPro" id="IPR019775">
    <property type="entry name" value="WD40_repeat_CS"/>
</dbReference>
<dbReference type="PROSITE" id="PS00678">
    <property type="entry name" value="WD_REPEATS_1"/>
    <property type="match status" value="1"/>
</dbReference>
<dbReference type="SUPFAM" id="SSF50978">
    <property type="entry name" value="WD40 repeat-like"/>
    <property type="match status" value="1"/>
</dbReference>
<comment type="similarity">
    <text evidence="2">Belongs to the WD repeat HIR1 family.</text>
</comment>
<evidence type="ECO:0000256" key="2">
    <source>
        <dbReference type="ARBA" id="ARBA00007306"/>
    </source>
</evidence>
<dbReference type="PANTHER" id="PTHR15271:SF4">
    <property type="entry name" value="CHROMATIN ASSEMBLY FACTOR 1 SUBUNIT B"/>
    <property type="match status" value="1"/>
</dbReference>
<evidence type="ECO:0000256" key="1">
    <source>
        <dbReference type="ARBA" id="ARBA00004123"/>
    </source>
</evidence>
<evidence type="ECO:0000259" key="10">
    <source>
        <dbReference type="Pfam" id="PF24105"/>
    </source>
</evidence>
<dbReference type="GO" id="GO:0006334">
    <property type="term" value="P:nucleosome assembly"/>
    <property type="evidence" value="ECO:0007669"/>
    <property type="project" value="TreeGrafter"/>
</dbReference>
<feature type="repeat" description="WD" evidence="9">
    <location>
        <begin position="133"/>
        <end position="174"/>
    </location>
</feature>
<dbReference type="PROSITE" id="PS50082">
    <property type="entry name" value="WD_REPEATS_2"/>
    <property type="match status" value="2"/>
</dbReference>
<dbReference type="InterPro" id="IPR015943">
    <property type="entry name" value="WD40/YVTN_repeat-like_dom_sf"/>
</dbReference>
<dbReference type="InterPro" id="IPR036322">
    <property type="entry name" value="WD40_repeat_dom_sf"/>
</dbReference>
<keyword evidence="3 9" id="KW-0853">WD repeat</keyword>
<keyword evidence="5" id="KW-0227">DNA damage</keyword>
<dbReference type="AlphaFoldDB" id="A0AAD5XKZ0"/>
<feature type="repeat" description="WD" evidence="9">
    <location>
        <begin position="91"/>
        <end position="132"/>
    </location>
</feature>
<name>A0AAD5XKZ0_9FUNG</name>
<keyword evidence="8" id="KW-0539">Nucleus</keyword>
<dbReference type="SMART" id="SM00320">
    <property type="entry name" value="WD40"/>
    <property type="match status" value="5"/>
</dbReference>
<comment type="subcellular location">
    <subcellularLocation>
        <location evidence="1">Nucleus</location>
    </subcellularLocation>
</comment>
<dbReference type="Proteomes" id="UP001211907">
    <property type="component" value="Unassembled WGS sequence"/>
</dbReference>
<evidence type="ECO:0000313" key="12">
    <source>
        <dbReference type="Proteomes" id="UP001211907"/>
    </source>
</evidence>
<accession>A0AAD5XKZ0</accession>
<dbReference type="GO" id="GO:0033186">
    <property type="term" value="C:CAF-1 complex"/>
    <property type="evidence" value="ECO:0007669"/>
    <property type="project" value="TreeGrafter"/>
</dbReference>
<evidence type="ECO:0000256" key="7">
    <source>
        <dbReference type="ARBA" id="ARBA00023204"/>
    </source>
</evidence>
<organism evidence="11 12">
    <name type="scientific">Physocladia obscura</name>
    <dbReference type="NCBI Taxonomy" id="109957"/>
    <lineage>
        <taxon>Eukaryota</taxon>
        <taxon>Fungi</taxon>
        <taxon>Fungi incertae sedis</taxon>
        <taxon>Chytridiomycota</taxon>
        <taxon>Chytridiomycota incertae sedis</taxon>
        <taxon>Chytridiomycetes</taxon>
        <taxon>Chytridiales</taxon>
        <taxon>Chytriomycetaceae</taxon>
        <taxon>Physocladia</taxon>
    </lineage>
</organism>
<keyword evidence="4" id="KW-0677">Repeat</keyword>
<dbReference type="InterPro" id="IPR045145">
    <property type="entry name" value="PTHR15271"/>
</dbReference>
<dbReference type="InterPro" id="IPR055410">
    <property type="entry name" value="Beta-prop_CAF1B_HIR1"/>
</dbReference>
<protein>
    <recommendedName>
        <fullName evidence="10">CAF1B/HIR1 beta-propeller domain-containing protein</fullName>
    </recommendedName>
</protein>
<dbReference type="GO" id="GO:0006335">
    <property type="term" value="P:DNA replication-dependent chromatin assembly"/>
    <property type="evidence" value="ECO:0007669"/>
    <property type="project" value="InterPro"/>
</dbReference>
<feature type="domain" description="CAF1B/HIR1 beta-propeller" evidence="10">
    <location>
        <begin position="234"/>
        <end position="410"/>
    </location>
</feature>
<evidence type="ECO:0000256" key="9">
    <source>
        <dbReference type="PROSITE-ProRule" id="PRU00221"/>
    </source>
</evidence>
<proteinExistence type="inferred from homology"/>
<dbReference type="Pfam" id="PF24105">
    <property type="entry name" value="Beta-prop_CAF1B_HIR1"/>
    <property type="match status" value="2"/>
</dbReference>
<keyword evidence="7" id="KW-0234">DNA repair</keyword>
<evidence type="ECO:0000256" key="4">
    <source>
        <dbReference type="ARBA" id="ARBA00022737"/>
    </source>
</evidence>
<evidence type="ECO:0000313" key="11">
    <source>
        <dbReference type="EMBL" id="KAJ3143161.1"/>
    </source>
</evidence>
<dbReference type="PROSITE" id="PS50294">
    <property type="entry name" value="WD_REPEATS_REGION"/>
    <property type="match status" value="1"/>
</dbReference>
<evidence type="ECO:0000256" key="5">
    <source>
        <dbReference type="ARBA" id="ARBA00022763"/>
    </source>
</evidence>
<evidence type="ECO:0000256" key="3">
    <source>
        <dbReference type="ARBA" id="ARBA00022574"/>
    </source>
</evidence>
<gene>
    <name evidence="11" type="ORF">HK100_006456</name>
</gene>
<comment type="caution">
    <text evidence="11">The sequence shown here is derived from an EMBL/GenBank/DDBJ whole genome shotgun (WGS) entry which is preliminary data.</text>
</comment>
<dbReference type="InterPro" id="IPR001680">
    <property type="entry name" value="WD40_rpt"/>
</dbReference>
<keyword evidence="12" id="KW-1185">Reference proteome</keyword>
<evidence type="ECO:0000256" key="8">
    <source>
        <dbReference type="ARBA" id="ARBA00023242"/>
    </source>
</evidence>
<dbReference type="EMBL" id="JADGJH010000003">
    <property type="protein sequence ID" value="KAJ3143161.1"/>
    <property type="molecule type" value="Genomic_DNA"/>
</dbReference>
<dbReference type="PANTHER" id="PTHR15271">
    <property type="entry name" value="CHROMATIN ASSEMBLY FACTOR 1 SUBUNIT B"/>
    <property type="match status" value="1"/>
</dbReference>
<dbReference type="Gene3D" id="2.130.10.10">
    <property type="entry name" value="YVTN repeat-like/Quinoprotein amine dehydrogenase"/>
    <property type="match status" value="2"/>
</dbReference>
<dbReference type="GO" id="GO:0006281">
    <property type="term" value="P:DNA repair"/>
    <property type="evidence" value="ECO:0007669"/>
    <property type="project" value="UniProtKB-KW"/>
</dbReference>
<feature type="domain" description="CAF1B/HIR1 beta-propeller" evidence="10">
    <location>
        <begin position="50"/>
        <end position="178"/>
    </location>
</feature>
<evidence type="ECO:0000256" key="6">
    <source>
        <dbReference type="ARBA" id="ARBA00022853"/>
    </source>
</evidence>
<keyword evidence="6" id="KW-0156">Chromatin regulator</keyword>